<organism evidence="1 2">
    <name type="scientific">Arthrobacter phage Ryan</name>
    <dbReference type="NCBI Taxonomy" id="2419968"/>
    <lineage>
        <taxon>Viruses</taxon>
        <taxon>Duplodnaviria</taxon>
        <taxon>Heunggongvirae</taxon>
        <taxon>Uroviricota</taxon>
        <taxon>Caudoviricetes</taxon>
        <taxon>Daemsvirinae</taxon>
        <taxon>Nanditavirus</taxon>
        <taxon>Nanditavirus ryan</taxon>
    </lineage>
</organism>
<accession>A0A3G2KJ80</accession>
<dbReference type="RefSeq" id="YP_010760953.1">
    <property type="nucleotide sequence ID" value="NC_073589.1"/>
</dbReference>
<dbReference type="KEGG" id="vg:80034054"/>
<name>A0A3G2KJ80_9CAUD</name>
<dbReference type="Proteomes" id="UP000280567">
    <property type="component" value="Segment"/>
</dbReference>
<dbReference type="EMBL" id="MH834627">
    <property type="protein sequence ID" value="AYN59048.1"/>
    <property type="molecule type" value="Genomic_DNA"/>
</dbReference>
<protein>
    <submittedName>
        <fullName evidence="1">Uncharacterized protein</fullName>
    </submittedName>
</protein>
<dbReference type="GeneID" id="80034054"/>
<proteinExistence type="predicted"/>
<evidence type="ECO:0000313" key="1">
    <source>
        <dbReference type="EMBL" id="AYN59048.1"/>
    </source>
</evidence>
<evidence type="ECO:0000313" key="2">
    <source>
        <dbReference type="Proteomes" id="UP000280567"/>
    </source>
</evidence>
<gene>
    <name evidence="1" type="primary">58</name>
    <name evidence="1" type="ORF">PBI_RYAN_58</name>
</gene>
<reference evidence="1 2" key="1">
    <citation type="submission" date="2018-09" db="EMBL/GenBank/DDBJ databases">
        <authorList>
            <person name="Rimple P.A."/>
            <person name="Stoner T.H."/>
            <person name="Garlena R.A."/>
            <person name="Russell D.A."/>
            <person name="Pope W.H."/>
            <person name="Jacobs-Sera D."/>
            <person name="Hatfull G.F."/>
        </authorList>
    </citation>
    <scope>NUCLEOTIDE SEQUENCE [LARGE SCALE GENOMIC DNA]</scope>
</reference>
<sequence length="65" mass="7494">MTTIFDARRRPINLPDTPPVDMGDMVVKTAWGLTLTQWQDDLTDEQRAYCRENVTSAPHFQEGTR</sequence>
<keyword evidence="2" id="KW-1185">Reference proteome</keyword>